<comment type="function">
    <text evidence="1">Part of the ABC transporter complex LptBFG involved in the translocation of lipopolysaccharide (LPS) from the inner membrane to the outer membrane.</text>
</comment>
<dbReference type="InterPro" id="IPR005495">
    <property type="entry name" value="LptG/LptF_permease"/>
</dbReference>
<dbReference type="AlphaFoldDB" id="A0A3N2DZI5"/>
<name>A0A3N2DZI5_9GAMM</name>
<dbReference type="GO" id="GO:0015920">
    <property type="term" value="P:lipopolysaccharide transport"/>
    <property type="evidence" value="ECO:0007669"/>
    <property type="project" value="TreeGrafter"/>
</dbReference>
<reference evidence="10 11" key="1">
    <citation type="submission" date="2018-11" db="EMBL/GenBank/DDBJ databases">
        <title>Genomic Encyclopedia of Type Strains, Phase IV (KMG-IV): sequencing the most valuable type-strain genomes for metagenomic binning, comparative biology and taxonomic classification.</title>
        <authorList>
            <person name="Goeker M."/>
        </authorList>
    </citation>
    <scope>NUCLEOTIDE SEQUENCE [LARGE SCALE GENOMIC DNA]</scope>
    <source>
        <strain evidence="10 11">DSM 100316</strain>
    </source>
</reference>
<keyword evidence="7 9" id="KW-0472">Membrane</keyword>
<dbReference type="PANTHER" id="PTHR33529:SF2">
    <property type="entry name" value="LIPOPOLYSACCHARIDE EXPORT SYSTEM PERMEASE PROTEIN LPTG"/>
    <property type="match status" value="1"/>
</dbReference>
<dbReference type="InterPro" id="IPR030923">
    <property type="entry name" value="LptG"/>
</dbReference>
<comment type="caution">
    <text evidence="10">The sequence shown here is derived from an EMBL/GenBank/DDBJ whole genome shotgun (WGS) entry which is preliminary data.</text>
</comment>
<feature type="transmembrane region" description="Helical" evidence="9">
    <location>
        <begin position="7"/>
        <end position="33"/>
    </location>
</feature>
<evidence type="ECO:0000256" key="5">
    <source>
        <dbReference type="ARBA" id="ARBA00022692"/>
    </source>
</evidence>
<gene>
    <name evidence="10" type="ORF">EDC56_0780</name>
</gene>
<accession>A0A3N2DZI5</accession>
<feature type="transmembrane region" description="Helical" evidence="9">
    <location>
        <begin position="329"/>
        <end position="350"/>
    </location>
</feature>
<dbReference type="GO" id="GO:0055085">
    <property type="term" value="P:transmembrane transport"/>
    <property type="evidence" value="ECO:0007669"/>
    <property type="project" value="InterPro"/>
</dbReference>
<dbReference type="OrthoDB" id="9776227at2"/>
<feature type="transmembrane region" description="Helical" evidence="9">
    <location>
        <begin position="273"/>
        <end position="292"/>
    </location>
</feature>
<organism evidence="10 11">
    <name type="scientific">Sinobacterium caligoides</name>
    <dbReference type="NCBI Taxonomy" id="933926"/>
    <lineage>
        <taxon>Bacteria</taxon>
        <taxon>Pseudomonadati</taxon>
        <taxon>Pseudomonadota</taxon>
        <taxon>Gammaproteobacteria</taxon>
        <taxon>Cellvibrionales</taxon>
        <taxon>Spongiibacteraceae</taxon>
        <taxon>Sinobacterium</taxon>
    </lineage>
</organism>
<sequence length="353" mass="39573">MKRLENYVGLTVLGAIVMVLLVIMGLDALSAVIDNLPDMEGDFGFSEVLYYVLLMLPRKLTEYLPFAALVGCLAGLGSMANNSELVVMRAAGVTTSRLIWLVMRPTLLLIFVSMLVTEYVAPSAEQYAETRKALLTSGEEVFNLERGLWNRDGNEFMHFNVVQSGGVINGVKVFRFNDDRSLSRVIMAQRATYQEDGTWVLEKARIDKIGEQRIERKKYTTYNWDSPLTPKMLEVVAIDPEQLSITALWRAADYRTEQGLDARSFMLEFWRKVLSPLGTISLVLIGISFIFGPLREVTMGYRIFTGVIVGIVFRTTQDLLGPASLVFDFLPIYSVLVPILICAAIGTIMLRRA</sequence>
<evidence type="ECO:0000313" key="11">
    <source>
        <dbReference type="Proteomes" id="UP000275394"/>
    </source>
</evidence>
<protein>
    <submittedName>
        <fullName evidence="10">Lipopolysaccharide export system permease protein</fullName>
    </submittedName>
</protein>
<dbReference type="EMBL" id="RKHR01000003">
    <property type="protein sequence ID" value="ROS05250.1"/>
    <property type="molecule type" value="Genomic_DNA"/>
</dbReference>
<comment type="subcellular location">
    <subcellularLocation>
        <location evidence="2">Cell membrane</location>
        <topology evidence="2">Multi-pass membrane protein</topology>
    </subcellularLocation>
</comment>
<feature type="transmembrane region" description="Helical" evidence="9">
    <location>
        <begin position="101"/>
        <end position="121"/>
    </location>
</feature>
<evidence type="ECO:0000256" key="7">
    <source>
        <dbReference type="ARBA" id="ARBA00023136"/>
    </source>
</evidence>
<evidence type="ECO:0000256" key="8">
    <source>
        <dbReference type="ARBA" id="ARBA00026081"/>
    </source>
</evidence>
<evidence type="ECO:0000256" key="6">
    <source>
        <dbReference type="ARBA" id="ARBA00022989"/>
    </source>
</evidence>
<dbReference type="NCBIfam" id="TIGR04408">
    <property type="entry name" value="LptG_lptG"/>
    <property type="match status" value="1"/>
</dbReference>
<dbReference type="GO" id="GO:0043190">
    <property type="term" value="C:ATP-binding cassette (ABC) transporter complex"/>
    <property type="evidence" value="ECO:0007669"/>
    <property type="project" value="InterPro"/>
</dbReference>
<dbReference type="PANTHER" id="PTHR33529">
    <property type="entry name" value="SLR0882 PROTEIN-RELATED"/>
    <property type="match status" value="1"/>
</dbReference>
<keyword evidence="11" id="KW-1185">Reference proteome</keyword>
<evidence type="ECO:0000256" key="2">
    <source>
        <dbReference type="ARBA" id="ARBA00004651"/>
    </source>
</evidence>
<dbReference type="Pfam" id="PF03739">
    <property type="entry name" value="LptF_LptG"/>
    <property type="match status" value="1"/>
</dbReference>
<evidence type="ECO:0000256" key="1">
    <source>
        <dbReference type="ARBA" id="ARBA00002265"/>
    </source>
</evidence>
<proteinExistence type="inferred from homology"/>
<dbReference type="RefSeq" id="WP_123711174.1">
    <property type="nucleotide sequence ID" value="NZ_RKHR01000003.1"/>
</dbReference>
<comment type="similarity">
    <text evidence="3">Belongs to the LptF/LptG family.</text>
</comment>
<feature type="transmembrane region" description="Helical" evidence="9">
    <location>
        <begin position="63"/>
        <end position="80"/>
    </location>
</feature>
<feature type="transmembrane region" description="Helical" evidence="9">
    <location>
        <begin position="299"/>
        <end position="317"/>
    </location>
</feature>
<evidence type="ECO:0000256" key="4">
    <source>
        <dbReference type="ARBA" id="ARBA00022475"/>
    </source>
</evidence>
<comment type="subunit">
    <text evidence="8">Component of the lipopolysaccharide transport and assembly complex. The LptBFG transporter is composed of two ATP-binding proteins (LptB) and two transmembrane proteins (LptF and LptG).</text>
</comment>
<keyword evidence="4" id="KW-1003">Cell membrane</keyword>
<evidence type="ECO:0000256" key="9">
    <source>
        <dbReference type="SAM" id="Phobius"/>
    </source>
</evidence>
<keyword evidence="5 9" id="KW-0812">Transmembrane</keyword>
<evidence type="ECO:0000313" key="10">
    <source>
        <dbReference type="EMBL" id="ROS05250.1"/>
    </source>
</evidence>
<evidence type="ECO:0000256" key="3">
    <source>
        <dbReference type="ARBA" id="ARBA00007725"/>
    </source>
</evidence>
<dbReference type="Proteomes" id="UP000275394">
    <property type="component" value="Unassembled WGS sequence"/>
</dbReference>
<keyword evidence="6 9" id="KW-1133">Transmembrane helix</keyword>